<dbReference type="Gene3D" id="2.170.130.10">
    <property type="entry name" value="TonB-dependent receptor, plug domain"/>
    <property type="match status" value="1"/>
</dbReference>
<keyword evidence="3 14" id="KW-0813">Transport</keyword>
<keyword evidence="12 19" id="KW-0675">Receptor</keyword>
<keyword evidence="7" id="KW-0732">Signal</keyword>
<evidence type="ECO:0000256" key="11">
    <source>
        <dbReference type="ARBA" id="ARBA00023136"/>
    </source>
</evidence>
<dbReference type="PANTHER" id="PTHR32552:SF89">
    <property type="entry name" value="CATECHOLATE SIDEROPHORE RECEPTOR FIU"/>
    <property type="match status" value="1"/>
</dbReference>
<dbReference type="CDD" id="cd01347">
    <property type="entry name" value="ligand_gated_channel"/>
    <property type="match status" value="1"/>
</dbReference>
<proteinExistence type="inferred from homology"/>
<comment type="subcellular location">
    <subcellularLocation>
        <location evidence="1 14">Cell outer membrane</location>
        <topology evidence="1 14">Multi-pass membrane protein</topology>
    </subcellularLocation>
</comment>
<evidence type="ECO:0000313" key="20">
    <source>
        <dbReference type="Proteomes" id="UP000277294"/>
    </source>
</evidence>
<accession>A0A3P4B2P9</accession>
<keyword evidence="6 14" id="KW-0812">Transmembrane</keyword>
<dbReference type="EMBL" id="UWPJ01000016">
    <property type="protein sequence ID" value="VCU69826.1"/>
    <property type="molecule type" value="Genomic_DNA"/>
</dbReference>
<evidence type="ECO:0000256" key="4">
    <source>
        <dbReference type="ARBA" id="ARBA00022452"/>
    </source>
</evidence>
<evidence type="ECO:0000256" key="10">
    <source>
        <dbReference type="ARBA" id="ARBA00023077"/>
    </source>
</evidence>
<keyword evidence="10 15" id="KW-0798">TonB box</keyword>
<name>A0A3P4B2P9_9BURK</name>
<dbReference type="NCBIfam" id="TIGR01783">
    <property type="entry name" value="TonB-siderophor"/>
    <property type="match status" value="1"/>
</dbReference>
<evidence type="ECO:0000256" key="7">
    <source>
        <dbReference type="ARBA" id="ARBA00022729"/>
    </source>
</evidence>
<dbReference type="AlphaFoldDB" id="A0A3P4B2P9"/>
<feature type="domain" description="TonB-dependent receptor-like beta-barrel" evidence="17">
    <location>
        <begin position="269"/>
        <end position="750"/>
    </location>
</feature>
<keyword evidence="4 14" id="KW-1134">Transmembrane beta strand</keyword>
<evidence type="ECO:0000256" key="16">
    <source>
        <dbReference type="SAM" id="MobiDB-lite"/>
    </source>
</evidence>
<dbReference type="InterPro" id="IPR037066">
    <property type="entry name" value="Plug_dom_sf"/>
</dbReference>
<dbReference type="Gene3D" id="2.40.170.20">
    <property type="entry name" value="TonB-dependent receptor, beta-barrel domain"/>
    <property type="match status" value="1"/>
</dbReference>
<evidence type="ECO:0000259" key="17">
    <source>
        <dbReference type="Pfam" id="PF00593"/>
    </source>
</evidence>
<evidence type="ECO:0000256" key="1">
    <source>
        <dbReference type="ARBA" id="ARBA00004571"/>
    </source>
</evidence>
<dbReference type="InterPro" id="IPR039426">
    <property type="entry name" value="TonB-dep_rcpt-like"/>
</dbReference>
<keyword evidence="8" id="KW-0408">Iron</keyword>
<keyword evidence="13 14" id="KW-0998">Cell outer membrane</keyword>
<dbReference type="GO" id="GO:0009279">
    <property type="term" value="C:cell outer membrane"/>
    <property type="evidence" value="ECO:0007669"/>
    <property type="project" value="UniProtKB-SubCell"/>
</dbReference>
<evidence type="ECO:0000313" key="19">
    <source>
        <dbReference type="EMBL" id="VCU69826.1"/>
    </source>
</evidence>
<dbReference type="FunFam" id="2.170.130.10:FF:000001">
    <property type="entry name" value="Catecholate siderophore TonB-dependent receptor"/>
    <property type="match status" value="1"/>
</dbReference>
<evidence type="ECO:0000256" key="2">
    <source>
        <dbReference type="ARBA" id="ARBA00009810"/>
    </source>
</evidence>
<dbReference type="InterPro" id="IPR012910">
    <property type="entry name" value="Plug_dom"/>
</dbReference>
<dbReference type="Pfam" id="PF00593">
    <property type="entry name" value="TonB_dep_Rec_b-barrel"/>
    <property type="match status" value="1"/>
</dbReference>
<dbReference type="GO" id="GO:0015891">
    <property type="term" value="P:siderophore transport"/>
    <property type="evidence" value="ECO:0007669"/>
    <property type="project" value="InterPro"/>
</dbReference>
<evidence type="ECO:0000256" key="12">
    <source>
        <dbReference type="ARBA" id="ARBA00023170"/>
    </source>
</evidence>
<dbReference type="GO" id="GO:0038023">
    <property type="term" value="F:signaling receptor activity"/>
    <property type="evidence" value="ECO:0007669"/>
    <property type="project" value="InterPro"/>
</dbReference>
<organism evidence="19 20">
    <name type="scientific">Pigmentiphaga humi</name>
    <dbReference type="NCBI Taxonomy" id="2478468"/>
    <lineage>
        <taxon>Bacteria</taxon>
        <taxon>Pseudomonadati</taxon>
        <taxon>Pseudomonadota</taxon>
        <taxon>Betaproteobacteria</taxon>
        <taxon>Burkholderiales</taxon>
        <taxon>Alcaligenaceae</taxon>
        <taxon>Pigmentiphaga</taxon>
    </lineage>
</organism>
<reference evidence="19 20" key="1">
    <citation type="submission" date="2018-10" db="EMBL/GenBank/DDBJ databases">
        <authorList>
            <person name="Criscuolo A."/>
        </authorList>
    </citation>
    <scope>NUCLEOTIDE SEQUENCE [LARGE SCALE GENOMIC DNA]</scope>
    <source>
        <strain evidence="19">DnA1</strain>
    </source>
</reference>
<evidence type="ECO:0000256" key="5">
    <source>
        <dbReference type="ARBA" id="ARBA00022496"/>
    </source>
</evidence>
<evidence type="ECO:0000256" key="14">
    <source>
        <dbReference type="PROSITE-ProRule" id="PRU01360"/>
    </source>
</evidence>
<evidence type="ECO:0000256" key="3">
    <source>
        <dbReference type="ARBA" id="ARBA00022448"/>
    </source>
</evidence>
<feature type="region of interest" description="Disordered" evidence="16">
    <location>
        <begin position="554"/>
        <end position="579"/>
    </location>
</feature>
<keyword evidence="20" id="KW-1185">Reference proteome</keyword>
<gene>
    <name evidence="19" type="primary">bfrD</name>
    <name evidence="19" type="ORF">PIGHUM_01891</name>
</gene>
<dbReference type="Pfam" id="PF07715">
    <property type="entry name" value="Plug"/>
    <property type="match status" value="1"/>
</dbReference>
<keyword evidence="5" id="KW-0410">Iron transport</keyword>
<evidence type="ECO:0000256" key="6">
    <source>
        <dbReference type="ARBA" id="ARBA00022692"/>
    </source>
</evidence>
<keyword evidence="11 14" id="KW-0472">Membrane</keyword>
<dbReference type="InterPro" id="IPR036942">
    <property type="entry name" value="Beta-barrel_TonB_sf"/>
</dbReference>
<evidence type="ECO:0000259" key="18">
    <source>
        <dbReference type="Pfam" id="PF07715"/>
    </source>
</evidence>
<dbReference type="InterPro" id="IPR000531">
    <property type="entry name" value="Beta-barrel_TonB"/>
</dbReference>
<dbReference type="SUPFAM" id="SSF56935">
    <property type="entry name" value="Porins"/>
    <property type="match status" value="1"/>
</dbReference>
<evidence type="ECO:0000256" key="9">
    <source>
        <dbReference type="ARBA" id="ARBA00023065"/>
    </source>
</evidence>
<dbReference type="InterPro" id="IPR010105">
    <property type="entry name" value="TonB_sidphr_rcpt"/>
</dbReference>
<dbReference type="Proteomes" id="UP000277294">
    <property type="component" value="Unassembled WGS sequence"/>
</dbReference>
<keyword evidence="9" id="KW-0406">Ion transport</keyword>
<evidence type="ECO:0000256" key="8">
    <source>
        <dbReference type="ARBA" id="ARBA00023004"/>
    </source>
</evidence>
<evidence type="ECO:0000256" key="15">
    <source>
        <dbReference type="RuleBase" id="RU003357"/>
    </source>
</evidence>
<protein>
    <submittedName>
        <fullName evidence="19">Putative TonB-dependent receptor BfrD</fullName>
    </submittedName>
</protein>
<feature type="compositionally biased region" description="Polar residues" evidence="16">
    <location>
        <begin position="554"/>
        <end position="567"/>
    </location>
</feature>
<feature type="domain" description="TonB-dependent receptor plug" evidence="18">
    <location>
        <begin position="96"/>
        <end position="194"/>
    </location>
</feature>
<comment type="similarity">
    <text evidence="2 14 15">Belongs to the TonB-dependent receptor family.</text>
</comment>
<dbReference type="OrthoDB" id="9790771at2"/>
<sequence>MGPPHPLWIYSYRPGSTPALGGFTVNQANPFRFNTLAAAIGGALAMMPALQAQAQSATSADAPHTSGQLAPITVRGDNDTPYKADSSASQKFTAPLVDTPKTVTVIPQEIIENTASTTLTEALRLTPGISFGAGEGGNPLGDRPFIRGYDAQSSTYIDGMRDIGATVREVFNLEQIEVTKGPDGAYGGRGGAGGSINLITKAPKAERFTNASLGLGTDNYKRATVDSNWLLGDTMAFRLNAMAHDADVAGRDSVDVSRWGIAPSFIWGLNTPTRVTLSYSHVQTDDTPDSGIPFMYGNKFPAGTTQIRPVTVNMDNFYGLASDFYKTRSDVATARVEHDISSNLTVRNTLRYTSVDQRYIWTNPDDSQGNVNDGRVWRSAKSRTGGVHTIANQTELFGKANLGGYEHSFNTGIEISREKSDTGSYTVDRTLPSPNNNGAATCAAGTGAASGYNCTDLYNPNPNDPWAGSVVEGDRNNHFKATSFSVYGFDTIKWTDKWLTNVGLRVDNYKTGLVSPTADVGRSDTLFNYQLGMIYKPAQNGSVYLSYGTSSTPANSTLGQGSESQGLTPGRGGVGVNAQDMAPEKNRTLELGTKWNVLENRLALSGAIFRIDTTNARVTQPDGTYAMAGNRRINGFEVGASGNITKAWQVFGGYTFLDSEIRDQGRDTAAARGQEFPNTPKHTATLWTTYAINSDFSIGGGMFISSKQYGSNSSSTTTVRRYIPGYTRFDAMAAYRINRNVSLQLNLLNLTDKRYFTTTYSTHYASVGAGRVAILNLNLKY</sequence>
<dbReference type="PROSITE" id="PS52016">
    <property type="entry name" value="TONB_DEPENDENT_REC_3"/>
    <property type="match status" value="1"/>
</dbReference>
<dbReference type="PANTHER" id="PTHR32552">
    <property type="entry name" value="FERRICHROME IRON RECEPTOR-RELATED"/>
    <property type="match status" value="1"/>
</dbReference>
<evidence type="ECO:0000256" key="13">
    <source>
        <dbReference type="ARBA" id="ARBA00023237"/>
    </source>
</evidence>
<dbReference type="GO" id="GO:0015344">
    <property type="term" value="F:siderophore uptake transmembrane transporter activity"/>
    <property type="evidence" value="ECO:0007669"/>
    <property type="project" value="TreeGrafter"/>
</dbReference>